<gene>
    <name evidence="1" type="ORF">BJ138DRAFT_1017875</name>
</gene>
<reference evidence="1" key="1">
    <citation type="journal article" date="2021" name="New Phytol.">
        <title>Evolutionary innovations through gain and loss of genes in the ectomycorrhizal Boletales.</title>
        <authorList>
            <person name="Wu G."/>
            <person name="Miyauchi S."/>
            <person name="Morin E."/>
            <person name="Kuo A."/>
            <person name="Drula E."/>
            <person name="Varga T."/>
            <person name="Kohler A."/>
            <person name="Feng B."/>
            <person name="Cao Y."/>
            <person name="Lipzen A."/>
            <person name="Daum C."/>
            <person name="Hundley H."/>
            <person name="Pangilinan J."/>
            <person name="Johnson J."/>
            <person name="Barry K."/>
            <person name="LaButti K."/>
            <person name="Ng V."/>
            <person name="Ahrendt S."/>
            <person name="Min B."/>
            <person name="Choi I.G."/>
            <person name="Park H."/>
            <person name="Plett J.M."/>
            <person name="Magnuson J."/>
            <person name="Spatafora J.W."/>
            <person name="Nagy L.G."/>
            <person name="Henrissat B."/>
            <person name="Grigoriev I.V."/>
            <person name="Yang Z.L."/>
            <person name="Xu J."/>
            <person name="Martin F.M."/>
        </authorList>
    </citation>
    <scope>NUCLEOTIDE SEQUENCE</scope>
    <source>
        <strain evidence="1">ATCC 28755</strain>
    </source>
</reference>
<dbReference type="EMBL" id="MU268218">
    <property type="protein sequence ID" value="KAH7905317.1"/>
    <property type="molecule type" value="Genomic_DNA"/>
</dbReference>
<comment type="caution">
    <text evidence="1">The sequence shown here is derived from an EMBL/GenBank/DDBJ whole genome shotgun (WGS) entry which is preliminary data.</text>
</comment>
<organism evidence="1 2">
    <name type="scientific">Hygrophoropsis aurantiaca</name>
    <dbReference type="NCBI Taxonomy" id="72124"/>
    <lineage>
        <taxon>Eukaryota</taxon>
        <taxon>Fungi</taxon>
        <taxon>Dikarya</taxon>
        <taxon>Basidiomycota</taxon>
        <taxon>Agaricomycotina</taxon>
        <taxon>Agaricomycetes</taxon>
        <taxon>Agaricomycetidae</taxon>
        <taxon>Boletales</taxon>
        <taxon>Coniophorineae</taxon>
        <taxon>Hygrophoropsidaceae</taxon>
        <taxon>Hygrophoropsis</taxon>
    </lineage>
</organism>
<accession>A0ACB7ZX79</accession>
<dbReference type="Proteomes" id="UP000790377">
    <property type="component" value="Unassembled WGS sequence"/>
</dbReference>
<proteinExistence type="predicted"/>
<evidence type="ECO:0000313" key="2">
    <source>
        <dbReference type="Proteomes" id="UP000790377"/>
    </source>
</evidence>
<name>A0ACB7ZX79_9AGAM</name>
<sequence>MNYCCNSLPIRIMGPTGVGKSTFINTAAGSDSAVTVGHGLESCTAAIQHAIIPHPSKEDPHRRVIFVDTPGFDDTYVDDSEILRRISVWLARSYSDRVRLAGVIYMHEISQTRMLGTSRKNLGMFTKLIGDDAAKNVILATTKWGDVEQEVGEGREKQLRANFWKEMIDQGSRTAQFHNTYESAWAIVNLIVDNDPVDALQIQTELVELEKLIPETEAGQTLRATLTKLIDDHQKTLSQLKKNKSRKGDDDLQERLKDTEKQLRALLGQIQELKVPVGQRIMGWFSDTEESARNIISIVTTRLPTDNMILILGQSGAGKSSVRKHSIQHMPNHCSILIKFINTAADRDVAKVGHGLESCTRKVESIFVQHPHDAGRRVIFVDTPGFNDSQTGDVEILRCIVDWLRSHEWLSLTGIVYLQEITQTRSGPEKDLMAPEKLGRSGAAHNTVLVTTKWDEIAPEEGERRESQRSETHWKAMIDRGLRMTRFSDTHKSAWEIVDLLLRQDAVSAEEELTFVLTKLLHLELKNSNIPPPERSQGSFIARLLALLFRK</sequence>
<evidence type="ECO:0000313" key="1">
    <source>
        <dbReference type="EMBL" id="KAH7905317.1"/>
    </source>
</evidence>
<keyword evidence="2" id="KW-1185">Reference proteome</keyword>
<protein>
    <submittedName>
        <fullName evidence="1">Uncharacterized protein</fullName>
    </submittedName>
</protein>